<name>A0A366FGI9_9HYPH</name>
<protein>
    <submittedName>
        <fullName evidence="1">Uncharacterized protein</fullName>
    </submittedName>
</protein>
<dbReference type="Proteomes" id="UP000253529">
    <property type="component" value="Unassembled WGS sequence"/>
</dbReference>
<dbReference type="OrthoDB" id="3212503at2"/>
<comment type="caution">
    <text evidence="1">The sequence shown here is derived from an EMBL/GenBank/DDBJ whole genome shotgun (WGS) entry which is preliminary data.</text>
</comment>
<reference evidence="1 2" key="1">
    <citation type="submission" date="2018-06" db="EMBL/GenBank/DDBJ databases">
        <title>Genomic Encyclopedia of Type Strains, Phase IV (KMG-IV): sequencing the most valuable type-strain genomes for metagenomic binning, comparative biology and taxonomic classification.</title>
        <authorList>
            <person name="Goeker M."/>
        </authorList>
    </citation>
    <scope>NUCLEOTIDE SEQUENCE [LARGE SCALE GENOMIC DNA]</scope>
    <source>
        <strain evidence="1 2">DSM 24875</strain>
    </source>
</reference>
<gene>
    <name evidence="1" type="ORF">DFR50_11249</name>
</gene>
<dbReference type="EMBL" id="QNRK01000012">
    <property type="protein sequence ID" value="RBP13080.1"/>
    <property type="molecule type" value="Genomic_DNA"/>
</dbReference>
<accession>A0A366FGI9</accession>
<dbReference type="RefSeq" id="WP_113889498.1">
    <property type="nucleotide sequence ID" value="NZ_QNRK01000012.1"/>
</dbReference>
<sequence>MTTYSIDDHDLDALRTIRTWILDPRRNPRAGEALAAWIENLVPGSDPAPVHVFLVEGYGPFPWHGLTVAKAWPYANIDAQALRRSAYRRVIALESAQAPDAAHWDEYGWTLRTVTPPLPEPKHGRR</sequence>
<evidence type="ECO:0000313" key="1">
    <source>
        <dbReference type="EMBL" id="RBP13080.1"/>
    </source>
</evidence>
<organism evidence="1 2">
    <name type="scientific">Roseiarcus fermentans</name>
    <dbReference type="NCBI Taxonomy" id="1473586"/>
    <lineage>
        <taxon>Bacteria</taxon>
        <taxon>Pseudomonadati</taxon>
        <taxon>Pseudomonadota</taxon>
        <taxon>Alphaproteobacteria</taxon>
        <taxon>Hyphomicrobiales</taxon>
        <taxon>Roseiarcaceae</taxon>
        <taxon>Roseiarcus</taxon>
    </lineage>
</organism>
<evidence type="ECO:0000313" key="2">
    <source>
        <dbReference type="Proteomes" id="UP000253529"/>
    </source>
</evidence>
<dbReference type="AlphaFoldDB" id="A0A366FGI9"/>
<proteinExistence type="predicted"/>
<keyword evidence="2" id="KW-1185">Reference proteome</keyword>